<name>R7V475_CAPTE</name>
<organism evidence="12">
    <name type="scientific">Capitella teleta</name>
    <name type="common">Polychaete worm</name>
    <dbReference type="NCBI Taxonomy" id="283909"/>
    <lineage>
        <taxon>Eukaryota</taxon>
        <taxon>Metazoa</taxon>
        <taxon>Spiralia</taxon>
        <taxon>Lophotrochozoa</taxon>
        <taxon>Annelida</taxon>
        <taxon>Polychaeta</taxon>
        <taxon>Sedentaria</taxon>
        <taxon>Scolecida</taxon>
        <taxon>Capitellidae</taxon>
        <taxon>Capitella</taxon>
    </lineage>
</organism>
<evidence type="ECO:0000313" key="13">
    <source>
        <dbReference type="EnsemblMetazoa" id="CapteP211120"/>
    </source>
</evidence>
<dbReference type="GO" id="GO:0006260">
    <property type="term" value="P:DNA replication"/>
    <property type="evidence" value="ECO:0007669"/>
    <property type="project" value="UniProtKB-KW"/>
</dbReference>
<evidence type="ECO:0000256" key="8">
    <source>
        <dbReference type="ARBA" id="ARBA00022801"/>
    </source>
</evidence>
<evidence type="ECO:0000256" key="10">
    <source>
        <dbReference type="ARBA" id="ARBA00023125"/>
    </source>
</evidence>
<accession>R7V475</accession>
<evidence type="ECO:0000259" key="11">
    <source>
        <dbReference type="Pfam" id="PF02407"/>
    </source>
</evidence>
<keyword evidence="3" id="KW-0235">DNA replication</keyword>
<evidence type="ECO:0000256" key="2">
    <source>
        <dbReference type="ARBA" id="ARBA00022695"/>
    </source>
</evidence>
<keyword evidence="8" id="KW-0378">Hydrolase</keyword>
<keyword evidence="2" id="KW-0548">Nucleotidyltransferase</keyword>
<evidence type="ECO:0000256" key="4">
    <source>
        <dbReference type="ARBA" id="ARBA00022722"/>
    </source>
</evidence>
<dbReference type="GO" id="GO:0016787">
    <property type="term" value="F:hydrolase activity"/>
    <property type="evidence" value="ECO:0007669"/>
    <property type="project" value="UniProtKB-KW"/>
</dbReference>
<evidence type="ECO:0000256" key="9">
    <source>
        <dbReference type="ARBA" id="ARBA00023124"/>
    </source>
</evidence>
<reference evidence="13" key="3">
    <citation type="submission" date="2015-06" db="UniProtKB">
        <authorList>
            <consortium name="EnsemblMetazoa"/>
        </authorList>
    </citation>
    <scope>IDENTIFICATION</scope>
</reference>
<keyword evidence="6" id="KW-0547">Nucleotide-binding</keyword>
<dbReference type="GO" id="GO:0004519">
    <property type="term" value="F:endonuclease activity"/>
    <property type="evidence" value="ECO:0007669"/>
    <property type="project" value="UniProtKB-KW"/>
</dbReference>
<keyword evidence="5" id="KW-0479">Metal-binding</keyword>
<evidence type="ECO:0000313" key="12">
    <source>
        <dbReference type="EMBL" id="ELU13369.1"/>
    </source>
</evidence>
<keyword evidence="1" id="KW-0808">Transferase</keyword>
<dbReference type="HOGENOM" id="CLU_1724047_0_0_1"/>
<keyword evidence="10" id="KW-0238">DNA-binding</keyword>
<keyword evidence="7" id="KW-0255">Endonuclease</keyword>
<dbReference type="Gene3D" id="3.40.1310.20">
    <property type="match status" value="1"/>
</dbReference>
<gene>
    <name evidence="12" type="ORF">CAPTEDRAFT_211120</name>
</gene>
<protein>
    <recommendedName>
        <fullName evidence="11">CRESS-DNA virus Rep endonuclease domain-containing protein</fullName>
    </recommendedName>
</protein>
<evidence type="ECO:0000256" key="7">
    <source>
        <dbReference type="ARBA" id="ARBA00022759"/>
    </source>
</evidence>
<evidence type="ECO:0000256" key="5">
    <source>
        <dbReference type="ARBA" id="ARBA00022723"/>
    </source>
</evidence>
<dbReference type="GO" id="GO:0046872">
    <property type="term" value="F:metal ion binding"/>
    <property type="evidence" value="ECO:0007669"/>
    <property type="project" value="UniProtKB-KW"/>
</dbReference>
<dbReference type="Proteomes" id="UP000014760">
    <property type="component" value="Unassembled WGS sequence"/>
</dbReference>
<keyword evidence="4" id="KW-0540">Nuclease</keyword>
<dbReference type="GO" id="GO:0003677">
    <property type="term" value="F:DNA binding"/>
    <property type="evidence" value="ECO:0007669"/>
    <property type="project" value="UniProtKB-KW"/>
</dbReference>
<dbReference type="GO" id="GO:0000166">
    <property type="term" value="F:nucleotide binding"/>
    <property type="evidence" value="ECO:0007669"/>
    <property type="project" value="UniProtKB-KW"/>
</dbReference>
<dbReference type="Pfam" id="PF02407">
    <property type="entry name" value="Viral_Rep"/>
    <property type="match status" value="1"/>
</dbReference>
<dbReference type="GO" id="GO:0016779">
    <property type="term" value="F:nucleotidyltransferase activity"/>
    <property type="evidence" value="ECO:0007669"/>
    <property type="project" value="UniProtKB-KW"/>
</dbReference>
<evidence type="ECO:0000256" key="1">
    <source>
        <dbReference type="ARBA" id="ARBA00022679"/>
    </source>
</evidence>
<dbReference type="EMBL" id="AMQN01039341">
    <property type="status" value="NOT_ANNOTATED_CDS"/>
    <property type="molecule type" value="Genomic_DNA"/>
</dbReference>
<evidence type="ECO:0000256" key="3">
    <source>
        <dbReference type="ARBA" id="ARBA00022705"/>
    </source>
</evidence>
<reference evidence="14" key="1">
    <citation type="submission" date="2012-12" db="EMBL/GenBank/DDBJ databases">
        <authorList>
            <person name="Hellsten U."/>
            <person name="Grimwood J."/>
            <person name="Chapman J.A."/>
            <person name="Shapiro H."/>
            <person name="Aerts A."/>
            <person name="Otillar R.P."/>
            <person name="Terry A.Y."/>
            <person name="Boore J.L."/>
            <person name="Simakov O."/>
            <person name="Marletaz F."/>
            <person name="Cho S.-J."/>
            <person name="Edsinger-Gonzales E."/>
            <person name="Havlak P."/>
            <person name="Kuo D.-H."/>
            <person name="Larsson T."/>
            <person name="Lv J."/>
            <person name="Arendt D."/>
            <person name="Savage R."/>
            <person name="Osoegawa K."/>
            <person name="de Jong P."/>
            <person name="Lindberg D.R."/>
            <person name="Seaver E.C."/>
            <person name="Weisblat D.A."/>
            <person name="Putnam N.H."/>
            <person name="Grigoriev I.V."/>
            <person name="Rokhsar D.S."/>
        </authorList>
    </citation>
    <scope>NUCLEOTIDE SEQUENCE</scope>
    <source>
        <strain evidence="14">I ESC-2004</strain>
    </source>
</reference>
<proteinExistence type="predicted"/>
<dbReference type="EnsemblMetazoa" id="CapteT211120">
    <property type="protein sequence ID" value="CapteP211120"/>
    <property type="gene ID" value="CapteG211120"/>
</dbReference>
<reference evidence="12 14" key="2">
    <citation type="journal article" date="2013" name="Nature">
        <title>Insights into bilaterian evolution from three spiralian genomes.</title>
        <authorList>
            <person name="Simakov O."/>
            <person name="Marletaz F."/>
            <person name="Cho S.J."/>
            <person name="Edsinger-Gonzales E."/>
            <person name="Havlak P."/>
            <person name="Hellsten U."/>
            <person name="Kuo D.H."/>
            <person name="Larsson T."/>
            <person name="Lv J."/>
            <person name="Arendt D."/>
            <person name="Savage R."/>
            <person name="Osoegawa K."/>
            <person name="de Jong P."/>
            <person name="Grimwood J."/>
            <person name="Chapman J.A."/>
            <person name="Shapiro H."/>
            <person name="Aerts A."/>
            <person name="Otillar R.P."/>
            <person name="Terry A.Y."/>
            <person name="Boore J.L."/>
            <person name="Grigoriev I.V."/>
            <person name="Lindberg D.R."/>
            <person name="Seaver E.C."/>
            <person name="Weisblat D.A."/>
            <person name="Putnam N.H."/>
            <person name="Rokhsar D.S."/>
        </authorList>
    </citation>
    <scope>NUCLEOTIDE SEQUENCE</scope>
    <source>
        <strain evidence="12 14">I ESC-2004</strain>
    </source>
</reference>
<dbReference type="InterPro" id="IPR049912">
    <property type="entry name" value="CRESS_DNA_REP"/>
</dbReference>
<feature type="domain" description="CRESS-DNA virus Rep endonuclease" evidence="11">
    <location>
        <begin position="93"/>
        <end position="121"/>
    </location>
</feature>
<keyword evidence="9" id="KW-0190">Covalent protein-DNA linkage</keyword>
<keyword evidence="14" id="KW-1185">Reference proteome</keyword>
<evidence type="ECO:0000256" key="6">
    <source>
        <dbReference type="ARBA" id="ARBA00022741"/>
    </source>
</evidence>
<dbReference type="AlphaFoldDB" id="R7V475"/>
<sequence length="152" mass="16766">MVIRRQGPGECEHPVAACTTALCYLGKHGDLDFKENYYYLTNISSNIATVTGLAKTNLMTPIHLASSITTSSAKKSSTMVVALLDILELQILALECTYLVVGREAGDNGTPHLQGYIQLRTVKAMCTKMLDMAVFRRLLSKNKGVLRWREAD</sequence>
<evidence type="ECO:0000313" key="14">
    <source>
        <dbReference type="Proteomes" id="UP000014760"/>
    </source>
</evidence>
<dbReference type="EMBL" id="KB295281">
    <property type="protein sequence ID" value="ELU13369.1"/>
    <property type="molecule type" value="Genomic_DNA"/>
</dbReference>